<evidence type="ECO:0000256" key="5">
    <source>
        <dbReference type="SAM" id="MobiDB-lite"/>
    </source>
</evidence>
<keyword evidence="2" id="KW-0547">Nucleotide-binding</keyword>
<evidence type="ECO:0000259" key="6">
    <source>
        <dbReference type="PROSITE" id="PS50011"/>
    </source>
</evidence>
<accession>A0A4V6PWW2</accession>
<name>A0A4V6PWW2_9ACTN</name>
<evidence type="ECO:0000313" key="7">
    <source>
        <dbReference type="EMBL" id="TDQ53620.1"/>
    </source>
</evidence>
<reference evidence="7 8" key="1">
    <citation type="submission" date="2019-03" db="EMBL/GenBank/DDBJ databases">
        <title>Genomic Encyclopedia of Type Strains, Phase IV (KMG-IV): sequencing the most valuable type-strain genomes for metagenomic binning, comparative biology and taxonomic classification.</title>
        <authorList>
            <person name="Goeker M."/>
        </authorList>
    </citation>
    <scope>NUCLEOTIDE SEQUENCE [LARGE SCALE GENOMIC DNA]</scope>
    <source>
        <strain evidence="7 8">DSM 46770</strain>
    </source>
</reference>
<dbReference type="InterPro" id="IPR050205">
    <property type="entry name" value="CDPK_Ser/Thr_kinases"/>
</dbReference>
<dbReference type="GO" id="GO:0004674">
    <property type="term" value="F:protein serine/threonine kinase activity"/>
    <property type="evidence" value="ECO:0007669"/>
    <property type="project" value="UniProtKB-KW"/>
</dbReference>
<dbReference type="Pfam" id="PF00069">
    <property type="entry name" value="Pkinase"/>
    <property type="match status" value="1"/>
</dbReference>
<evidence type="ECO:0000256" key="2">
    <source>
        <dbReference type="ARBA" id="ARBA00022741"/>
    </source>
</evidence>
<dbReference type="Gene3D" id="1.10.510.10">
    <property type="entry name" value="Transferase(Phosphotransferase) domain 1"/>
    <property type="match status" value="1"/>
</dbReference>
<dbReference type="AlphaFoldDB" id="A0A4V6PWW2"/>
<feature type="region of interest" description="Disordered" evidence="5">
    <location>
        <begin position="294"/>
        <end position="359"/>
    </location>
</feature>
<evidence type="ECO:0000256" key="3">
    <source>
        <dbReference type="ARBA" id="ARBA00022777"/>
    </source>
</evidence>
<keyword evidence="8" id="KW-1185">Reference proteome</keyword>
<dbReference type="InterPro" id="IPR000719">
    <property type="entry name" value="Prot_kinase_dom"/>
</dbReference>
<comment type="caution">
    <text evidence="7">The sequence shown here is derived from an EMBL/GenBank/DDBJ whole genome shotgun (WGS) entry which is preliminary data.</text>
</comment>
<sequence length="359" mass="38950">MSRSVGGYRITTDFTTAGGGQCRWAFAVRDGDEYFLKEFLAPTYPIPESPGSATTKERKLRKCEKFEEHHQSVTSALAPLSKTGGNLVTTRDFFREGAKYYKVTEKVDVTSLSPRMISREPVERRILVLLTVAHSLEILHRAGLVHGDLKPENILIKETAKGYYAAKLIDFDNAFFSGRPVPPEDMVGDPNYYSPEIFGYFNGGVTGERLTTASDVFALGLVAALFLTGRGAAFESVADAGRYPGELRGAGADCSTGLRRTARADALIQRMLSADPDERPTALQVFDGLKELRTEAKRTGGWPRETESEGPSTGRRLRGKLLEAAAPEPDAPKHAASGASGEGGRLRGSLLRGRDSSSA</sequence>
<dbReference type="GO" id="GO:0005524">
    <property type="term" value="F:ATP binding"/>
    <property type="evidence" value="ECO:0007669"/>
    <property type="project" value="UniProtKB-KW"/>
</dbReference>
<gene>
    <name evidence="7" type="ORF">EV190_10368</name>
</gene>
<keyword evidence="3 7" id="KW-0418">Kinase</keyword>
<dbReference type="PANTHER" id="PTHR24349">
    <property type="entry name" value="SERINE/THREONINE-PROTEIN KINASE"/>
    <property type="match status" value="1"/>
</dbReference>
<dbReference type="RefSeq" id="WP_166655396.1">
    <property type="nucleotide sequence ID" value="NZ_SNYN01000003.1"/>
</dbReference>
<feature type="domain" description="Protein kinase" evidence="6">
    <location>
        <begin position="8"/>
        <end position="292"/>
    </location>
</feature>
<dbReference type="Proteomes" id="UP000295281">
    <property type="component" value="Unassembled WGS sequence"/>
</dbReference>
<dbReference type="InterPro" id="IPR011009">
    <property type="entry name" value="Kinase-like_dom_sf"/>
</dbReference>
<evidence type="ECO:0000313" key="8">
    <source>
        <dbReference type="Proteomes" id="UP000295281"/>
    </source>
</evidence>
<evidence type="ECO:0000256" key="1">
    <source>
        <dbReference type="ARBA" id="ARBA00022679"/>
    </source>
</evidence>
<proteinExistence type="predicted"/>
<feature type="compositionally biased region" description="Low complexity" evidence="5">
    <location>
        <begin position="324"/>
        <end position="339"/>
    </location>
</feature>
<dbReference type="PROSITE" id="PS50011">
    <property type="entry name" value="PROTEIN_KINASE_DOM"/>
    <property type="match status" value="1"/>
</dbReference>
<dbReference type="PROSITE" id="PS00108">
    <property type="entry name" value="PROTEIN_KINASE_ST"/>
    <property type="match status" value="1"/>
</dbReference>
<dbReference type="SUPFAM" id="SSF56112">
    <property type="entry name" value="Protein kinase-like (PK-like)"/>
    <property type="match status" value="1"/>
</dbReference>
<evidence type="ECO:0000256" key="4">
    <source>
        <dbReference type="ARBA" id="ARBA00022840"/>
    </source>
</evidence>
<keyword evidence="1" id="KW-0808">Transferase</keyword>
<organism evidence="7 8">
    <name type="scientific">Actinorugispora endophytica</name>
    <dbReference type="NCBI Taxonomy" id="1605990"/>
    <lineage>
        <taxon>Bacteria</taxon>
        <taxon>Bacillati</taxon>
        <taxon>Actinomycetota</taxon>
        <taxon>Actinomycetes</taxon>
        <taxon>Streptosporangiales</taxon>
        <taxon>Nocardiopsidaceae</taxon>
        <taxon>Actinorugispora</taxon>
    </lineage>
</organism>
<dbReference type="EMBL" id="SNYN01000003">
    <property type="protein sequence ID" value="TDQ53620.1"/>
    <property type="molecule type" value="Genomic_DNA"/>
</dbReference>
<keyword evidence="7" id="KW-0723">Serine/threonine-protein kinase</keyword>
<dbReference type="InterPro" id="IPR008271">
    <property type="entry name" value="Ser/Thr_kinase_AS"/>
</dbReference>
<protein>
    <submittedName>
        <fullName evidence="7">Serine/threonine protein kinase</fullName>
    </submittedName>
</protein>
<dbReference type="SMART" id="SM00220">
    <property type="entry name" value="S_TKc"/>
    <property type="match status" value="1"/>
</dbReference>
<keyword evidence="4" id="KW-0067">ATP-binding</keyword>